<accession>A0AAJ1T384</accession>
<dbReference type="InterPro" id="IPR051046">
    <property type="entry name" value="MurCDEF_CellWall_CoF430Synth"/>
</dbReference>
<dbReference type="RefSeq" id="WP_307257845.1">
    <property type="nucleotide sequence ID" value="NZ_JAUSUC010000028.1"/>
</dbReference>
<keyword evidence="2" id="KW-0547">Nucleotide-binding</keyword>
<comment type="caution">
    <text evidence="6">The sequence shown here is derived from an EMBL/GenBank/DDBJ whole genome shotgun (WGS) entry which is preliminary data.</text>
</comment>
<gene>
    <name evidence="6" type="ORF">J2S13_002266</name>
</gene>
<dbReference type="InterPro" id="IPR036565">
    <property type="entry name" value="Mur-like_cat_sf"/>
</dbReference>
<dbReference type="EMBL" id="JAUSUC010000028">
    <property type="protein sequence ID" value="MDQ0215846.1"/>
    <property type="molecule type" value="Genomic_DNA"/>
</dbReference>
<dbReference type="PANTHER" id="PTHR43024:SF1">
    <property type="entry name" value="UDP-N-ACETYLMURAMOYL-TRIPEPTIDE--D-ALANYL-D-ALANINE LIGASE"/>
    <property type="match status" value="1"/>
</dbReference>
<keyword evidence="7" id="KW-1185">Reference proteome</keyword>
<dbReference type="Proteomes" id="UP001237207">
    <property type="component" value="Unassembled WGS sequence"/>
</dbReference>
<evidence type="ECO:0000256" key="2">
    <source>
        <dbReference type="ARBA" id="ARBA00022741"/>
    </source>
</evidence>
<dbReference type="Pfam" id="PF08245">
    <property type="entry name" value="Mur_ligase_M"/>
    <property type="match status" value="1"/>
</dbReference>
<protein>
    <submittedName>
        <fullName evidence="6">UDP-N-acetylmuramoyl-tripeptide--D-alanyl-D-alanine ligase</fullName>
        <ecNumber evidence="6">6.3.2.10</ecNumber>
    </submittedName>
</protein>
<evidence type="ECO:0000256" key="1">
    <source>
        <dbReference type="ARBA" id="ARBA00022598"/>
    </source>
</evidence>
<feature type="domain" description="Mur ligase central" evidence="5">
    <location>
        <begin position="108"/>
        <end position="295"/>
    </location>
</feature>
<evidence type="ECO:0000259" key="5">
    <source>
        <dbReference type="Pfam" id="PF08245"/>
    </source>
</evidence>
<evidence type="ECO:0000256" key="3">
    <source>
        <dbReference type="ARBA" id="ARBA00022840"/>
    </source>
</evidence>
<keyword evidence="3" id="KW-0067">ATP-binding</keyword>
<dbReference type="PANTHER" id="PTHR43024">
    <property type="entry name" value="UDP-N-ACETYLMURAMOYL-TRIPEPTIDE--D-ALANYL-D-ALANINE LIGASE"/>
    <property type="match status" value="1"/>
</dbReference>
<proteinExistence type="predicted"/>
<sequence>MNPLTVRQIRTIFAGELIQGSDDFIIYHGAYRLKQVKKQHTMLFLNKNMTNWECLKPYFPIVIVTEKNVRKQEYVEQITIIKVQNTDEAFWKFVHYYRCLFQIPVITVTGTSGKTTTKEMIKHILSIDKNVIATKSTGNSRTANFQYLLSIDDDTEAAVFETAVGAPGDILRAGKYFRPTIGIITNIGVHHLNYCKSPEEYIQEKTNMAKIIDSTGVLIINSEDKNSQTTEFNDFEGRIIKVGKDSSCHYRAESIQYIPEGMRFTLVFQNKSQPIFVPGLGEHQIYNALAAIAAAHEIGIHPFVAAERLKSYKNFNRQLQVFHGLNGAMIIDDTWSMTSTSLEAALNVLMAIGEGMKKIAIIGGMTDLGPWEHIIHDQAGEMISQYEMDVLITIGERARRMADIVLKNGRTVEVHPFNNTILVYHLLRKITDENTIILVKGDMYLTPIIDLAKKLRE</sequence>
<keyword evidence="1 6" id="KW-0436">Ligase</keyword>
<reference evidence="6" key="1">
    <citation type="submission" date="2023-07" db="EMBL/GenBank/DDBJ databases">
        <title>Genomic Encyclopedia of Type Strains, Phase IV (KMG-IV): sequencing the most valuable type-strain genomes for metagenomic binning, comparative biology and taxonomic classification.</title>
        <authorList>
            <person name="Goeker M."/>
        </authorList>
    </citation>
    <scope>NUCLEOTIDE SEQUENCE</scope>
    <source>
        <strain evidence="6">DSM 23947</strain>
    </source>
</reference>
<evidence type="ECO:0000259" key="4">
    <source>
        <dbReference type="Pfam" id="PF02875"/>
    </source>
</evidence>
<dbReference type="InterPro" id="IPR004101">
    <property type="entry name" value="Mur_ligase_C"/>
</dbReference>
<dbReference type="GO" id="GO:0047480">
    <property type="term" value="F:UDP-N-acetylmuramoyl-tripeptide-D-alanyl-D-alanine ligase activity"/>
    <property type="evidence" value="ECO:0007669"/>
    <property type="project" value="UniProtKB-EC"/>
</dbReference>
<evidence type="ECO:0000313" key="6">
    <source>
        <dbReference type="EMBL" id="MDQ0215846.1"/>
    </source>
</evidence>
<dbReference type="Gene3D" id="3.90.190.20">
    <property type="entry name" value="Mur ligase, C-terminal domain"/>
    <property type="match status" value="1"/>
</dbReference>
<dbReference type="EC" id="6.3.2.10" evidence="6"/>
<dbReference type="SUPFAM" id="SSF53623">
    <property type="entry name" value="MurD-like peptide ligases, catalytic domain"/>
    <property type="match status" value="1"/>
</dbReference>
<organism evidence="6 7">
    <name type="scientific">Oikeobacillus pervagus</name>
    <dbReference type="NCBI Taxonomy" id="1325931"/>
    <lineage>
        <taxon>Bacteria</taxon>
        <taxon>Bacillati</taxon>
        <taxon>Bacillota</taxon>
        <taxon>Bacilli</taxon>
        <taxon>Bacillales</taxon>
        <taxon>Bacillaceae</taxon>
        <taxon>Oikeobacillus</taxon>
    </lineage>
</organism>
<dbReference type="Gene3D" id="3.40.1190.10">
    <property type="entry name" value="Mur-like, catalytic domain"/>
    <property type="match status" value="1"/>
</dbReference>
<feature type="domain" description="Mur ligase C-terminal" evidence="4">
    <location>
        <begin position="320"/>
        <end position="441"/>
    </location>
</feature>
<dbReference type="InterPro" id="IPR036615">
    <property type="entry name" value="Mur_ligase_C_dom_sf"/>
</dbReference>
<dbReference type="AlphaFoldDB" id="A0AAJ1T384"/>
<evidence type="ECO:0000313" key="7">
    <source>
        <dbReference type="Proteomes" id="UP001237207"/>
    </source>
</evidence>
<dbReference type="InterPro" id="IPR013221">
    <property type="entry name" value="Mur_ligase_cen"/>
</dbReference>
<name>A0AAJ1T384_9BACI</name>
<dbReference type="Pfam" id="PF02875">
    <property type="entry name" value="Mur_ligase_C"/>
    <property type="match status" value="1"/>
</dbReference>
<dbReference type="SUPFAM" id="SSF53244">
    <property type="entry name" value="MurD-like peptide ligases, peptide-binding domain"/>
    <property type="match status" value="1"/>
</dbReference>
<dbReference type="GO" id="GO:0005524">
    <property type="term" value="F:ATP binding"/>
    <property type="evidence" value="ECO:0007669"/>
    <property type="project" value="UniProtKB-KW"/>
</dbReference>